<evidence type="ECO:0000259" key="1">
    <source>
        <dbReference type="Pfam" id="PF06967"/>
    </source>
</evidence>
<evidence type="ECO:0000313" key="3">
    <source>
        <dbReference type="Proteomes" id="UP000282574"/>
    </source>
</evidence>
<dbReference type="InterPro" id="IPR009717">
    <property type="entry name" value="Mo-dep_Nase_C"/>
</dbReference>
<protein>
    <recommendedName>
        <fullName evidence="1">Mo-dependent nitrogenase C-terminal domain-containing protein</fullName>
    </recommendedName>
</protein>
<dbReference type="Proteomes" id="UP000282574">
    <property type="component" value="Unassembled WGS sequence"/>
</dbReference>
<dbReference type="RefSeq" id="WP_127023832.1">
    <property type="nucleotide sequence ID" value="NZ_JAVKZF010000001.1"/>
</dbReference>
<gene>
    <name evidence="2" type="ORF">DSM107010_40630</name>
</gene>
<feature type="domain" description="Mo-dependent nitrogenase C-terminal" evidence="1">
    <location>
        <begin position="14"/>
        <end position="94"/>
    </location>
</feature>
<keyword evidence="3" id="KW-1185">Reference proteome</keyword>
<dbReference type="Pfam" id="PF06967">
    <property type="entry name" value="Mo-nitro_C"/>
    <property type="match status" value="1"/>
</dbReference>
<sequence>MNALSSNRSQISLFSPLRQWIESIKIVDSGIARLVCRVIPARCPFERKIQLFNRTLLYISPLCKLNPLYEQLVELRYKSLCYLVDECGEDVTIYYQTMGD</sequence>
<dbReference type="EMBL" id="RSCK01000039">
    <property type="protein sequence ID" value="RUT10610.1"/>
    <property type="molecule type" value="Genomic_DNA"/>
</dbReference>
<comment type="caution">
    <text evidence="2">The sequence shown here is derived from an EMBL/GenBank/DDBJ whole genome shotgun (WGS) entry which is preliminary data.</text>
</comment>
<organism evidence="2 3">
    <name type="scientific">Chroococcidiopsis cubana SAG 39.79</name>
    <dbReference type="NCBI Taxonomy" id="388085"/>
    <lineage>
        <taxon>Bacteria</taxon>
        <taxon>Bacillati</taxon>
        <taxon>Cyanobacteriota</taxon>
        <taxon>Cyanophyceae</taxon>
        <taxon>Chroococcidiopsidales</taxon>
        <taxon>Chroococcidiopsidaceae</taxon>
        <taxon>Chroococcidiopsis</taxon>
    </lineage>
</organism>
<reference evidence="2 3" key="1">
    <citation type="journal article" date="2019" name="Genome Biol. Evol.">
        <title>Day and night: Metabolic profiles and evolutionary relationships of six axenic non-marine cyanobacteria.</title>
        <authorList>
            <person name="Will S.E."/>
            <person name="Henke P."/>
            <person name="Boedeker C."/>
            <person name="Huang S."/>
            <person name="Brinkmann H."/>
            <person name="Rohde M."/>
            <person name="Jarek M."/>
            <person name="Friedl T."/>
            <person name="Seufert S."/>
            <person name="Schumacher M."/>
            <person name="Overmann J."/>
            <person name="Neumann-Schaal M."/>
            <person name="Petersen J."/>
        </authorList>
    </citation>
    <scope>NUCLEOTIDE SEQUENCE [LARGE SCALE GENOMIC DNA]</scope>
    <source>
        <strain evidence="2 3">SAG 39.79</strain>
    </source>
</reference>
<proteinExistence type="predicted"/>
<name>A0AB37UG79_9CYAN</name>
<accession>A0AB37UG79</accession>
<dbReference type="AlphaFoldDB" id="A0AB37UG79"/>
<evidence type="ECO:0000313" key="2">
    <source>
        <dbReference type="EMBL" id="RUT10610.1"/>
    </source>
</evidence>